<feature type="signal peptide" evidence="3">
    <location>
        <begin position="1"/>
        <end position="18"/>
    </location>
</feature>
<reference evidence="4 5" key="1">
    <citation type="journal article" date="2012" name="Eukaryot. Cell">
        <title>Draft genome sequence of CBS 2479, the standard type strain of Trichosporon asahii.</title>
        <authorList>
            <person name="Yang R.Y."/>
            <person name="Li H.T."/>
            <person name="Zhu H."/>
            <person name="Zhou G.P."/>
            <person name="Wang M."/>
            <person name="Wang L."/>
        </authorList>
    </citation>
    <scope>NUCLEOTIDE SEQUENCE [LARGE SCALE GENOMIC DNA]</scope>
    <source>
        <strain evidence="5">ATCC 90039 / CBS 2479 / JCM 2466 / KCTC 7840 / NCYC 2677 / UAMH 7654</strain>
    </source>
</reference>
<accession>J5QIN5</accession>
<keyword evidence="2" id="KW-1133">Transmembrane helix</keyword>
<evidence type="ECO:0000313" key="5">
    <source>
        <dbReference type="Proteomes" id="UP000002748"/>
    </source>
</evidence>
<dbReference type="RefSeq" id="XP_014178913.1">
    <property type="nucleotide sequence ID" value="XM_014323438.1"/>
</dbReference>
<feature type="region of interest" description="Disordered" evidence="1">
    <location>
        <begin position="512"/>
        <end position="544"/>
    </location>
</feature>
<keyword evidence="3" id="KW-0732">Signal</keyword>
<dbReference type="EMBL" id="ALBS01000239">
    <property type="protein sequence ID" value="EJT47528.1"/>
    <property type="molecule type" value="Genomic_DNA"/>
</dbReference>
<dbReference type="AlphaFoldDB" id="J5QIN5"/>
<evidence type="ECO:0000313" key="4">
    <source>
        <dbReference type="EMBL" id="EJT47528.1"/>
    </source>
</evidence>
<name>J5QIN5_TRIAS</name>
<dbReference type="VEuPathDB" id="FungiDB:A1Q1_03640"/>
<keyword evidence="2" id="KW-0812">Transmembrane</keyword>
<proteinExistence type="predicted"/>
<feature type="compositionally biased region" description="Low complexity" evidence="1">
    <location>
        <begin position="521"/>
        <end position="536"/>
    </location>
</feature>
<dbReference type="HOGENOM" id="CLU_464754_0_0_1"/>
<evidence type="ECO:0000256" key="3">
    <source>
        <dbReference type="SAM" id="SignalP"/>
    </source>
</evidence>
<feature type="region of interest" description="Disordered" evidence="1">
    <location>
        <begin position="433"/>
        <end position="460"/>
    </location>
</feature>
<organism evidence="4 5">
    <name type="scientific">Trichosporon asahii var. asahii (strain ATCC 90039 / CBS 2479 / JCM 2466 / KCTC 7840 / NBRC 103889/ NCYC 2677 / UAMH 7654)</name>
    <name type="common">Yeast</name>
    <dbReference type="NCBI Taxonomy" id="1186058"/>
    <lineage>
        <taxon>Eukaryota</taxon>
        <taxon>Fungi</taxon>
        <taxon>Dikarya</taxon>
        <taxon>Basidiomycota</taxon>
        <taxon>Agaricomycotina</taxon>
        <taxon>Tremellomycetes</taxon>
        <taxon>Trichosporonales</taxon>
        <taxon>Trichosporonaceae</taxon>
        <taxon>Trichosporon</taxon>
    </lineage>
</organism>
<gene>
    <name evidence="4" type="ORF">A1Q1_03640</name>
</gene>
<evidence type="ECO:0000256" key="2">
    <source>
        <dbReference type="SAM" id="Phobius"/>
    </source>
</evidence>
<feature type="chain" id="PRO_5003784514" evidence="3">
    <location>
        <begin position="19"/>
        <end position="544"/>
    </location>
</feature>
<keyword evidence="2" id="KW-0472">Membrane</keyword>
<evidence type="ECO:0000256" key="1">
    <source>
        <dbReference type="SAM" id="MobiDB-lite"/>
    </source>
</evidence>
<dbReference type="Proteomes" id="UP000002748">
    <property type="component" value="Unassembled WGS sequence"/>
</dbReference>
<dbReference type="GeneID" id="25987153"/>
<feature type="compositionally biased region" description="Low complexity" evidence="1">
    <location>
        <begin position="435"/>
        <end position="450"/>
    </location>
</feature>
<comment type="caution">
    <text evidence="4">The sequence shown here is derived from an EMBL/GenBank/DDBJ whole genome shotgun (WGS) entry which is preliminary data.</text>
</comment>
<sequence length="544" mass="57183">MIALAGLALLGCATRAYAAVAQDVTYEIDNLNPIITYNPPLPGKRSTNYTEPVWEPNSGKNAWRTAFLNQPWQVFDLKKFEDPHYTWATYVEGQAAPSASIIFVGNEVAVVGPNVGKKPDIPTGTVRMYLDGNYIGDCQDSQDGMRMRCNKEVSYGPHNFTIEVAQGSFALDHFDVFTGRKDLATGDDMLNRDGTLDWDGQWSGVATSQDSSGAQKWVRATTKAQGSVVSLTVPSGTSRVSLLGAVDIDHNEFQVTLTPAPPQGQASFDLSAWNLFTVQNVSMFDLALDAKQEYKMAITNKAATGAYLDISEVVFYRTKEAGGGGLSTGAIVGIAVGCSVAGLAGLGLLGWLLYRRRQKAQKQGPMDLESDHGLGDHVEPFEVQRPVSQVPSGVPAAGVAGVAGVAAGFAPGPGTVTSSVGSAPMTQSYLPIGTASSSSSDPMSASARYSTTPSLTLHNPDHYPSNTVGIAALSAKNPAPPVMVQHVHHTDGGALPVPVAHAEGSGVMIEETPPTYNPDWAPGSSASAAGGSEAAPTVQRSEKN</sequence>
<protein>
    <submittedName>
        <fullName evidence="4">Uncharacterized protein</fullName>
    </submittedName>
</protein>
<feature type="transmembrane region" description="Helical" evidence="2">
    <location>
        <begin position="330"/>
        <end position="354"/>
    </location>
</feature>
<dbReference type="KEGG" id="tasa:A1Q1_03640"/>